<evidence type="ECO:0000313" key="3">
    <source>
        <dbReference type="Proteomes" id="UP000306585"/>
    </source>
</evidence>
<proteinExistence type="predicted"/>
<evidence type="ECO:0000313" key="2">
    <source>
        <dbReference type="EMBL" id="TLS68599.1"/>
    </source>
</evidence>
<sequence length="113" mass="11382">MKTFITTIGVTLTLLTMSGQALAQGSIQHSAQAFNHSVQASGHTVIAGAKLSAGVIAVPLLIAGSVGAVSAASGNALMHEADNDFGKPLQVSDEAITAGPTPTQAIYGPQRQE</sequence>
<dbReference type="EMBL" id="VBRY01000002">
    <property type="protein sequence ID" value="TLS68599.1"/>
    <property type="molecule type" value="Genomic_DNA"/>
</dbReference>
<feature type="signal peptide" evidence="1">
    <location>
        <begin position="1"/>
        <end position="23"/>
    </location>
</feature>
<gene>
    <name evidence="2" type="ORF">FEF65_02510</name>
</gene>
<protein>
    <submittedName>
        <fullName evidence="2">Mechanosensitive ion channel protein MscS</fullName>
    </submittedName>
</protein>
<feature type="chain" id="PRO_5024306237" evidence="1">
    <location>
        <begin position="24"/>
        <end position="113"/>
    </location>
</feature>
<reference evidence="2 3" key="1">
    <citation type="journal article" date="2019" name="Appl. Environ. Microbiol.">
        <title>Environmental Evidence and Genomic Insight of Iron-oxidizing Bacteria Preference Towards More Corrosion Resistant Stainless Steel at Higher Salinities.</title>
        <authorList>
            <person name="Garrison C.E."/>
            <person name="Price K.A."/>
            <person name="Field E.K."/>
        </authorList>
    </citation>
    <scope>NUCLEOTIDE SEQUENCE [LARGE SCALE GENOMIC DNA]</scope>
    <source>
        <strain evidence="2 3">P3</strain>
    </source>
</reference>
<keyword evidence="1" id="KW-0732">Signal</keyword>
<dbReference type="Proteomes" id="UP000306585">
    <property type="component" value="Unassembled WGS sequence"/>
</dbReference>
<name>A0A5R9GUS6_9PROT</name>
<dbReference type="RefSeq" id="WP_138238219.1">
    <property type="nucleotide sequence ID" value="NZ_VBRY01000002.1"/>
</dbReference>
<accession>A0A5R9GUS6</accession>
<dbReference type="AlphaFoldDB" id="A0A5R9GUS6"/>
<keyword evidence="3" id="KW-1185">Reference proteome</keyword>
<organism evidence="2 3">
    <name type="scientific">Mariprofundus erugo</name>
    <dbReference type="NCBI Taxonomy" id="2528639"/>
    <lineage>
        <taxon>Bacteria</taxon>
        <taxon>Pseudomonadati</taxon>
        <taxon>Pseudomonadota</taxon>
        <taxon>Candidatius Mariprofundia</taxon>
        <taxon>Mariprofundales</taxon>
        <taxon>Mariprofundaceae</taxon>
        <taxon>Mariprofundus</taxon>
    </lineage>
</organism>
<comment type="caution">
    <text evidence="2">The sequence shown here is derived from an EMBL/GenBank/DDBJ whole genome shotgun (WGS) entry which is preliminary data.</text>
</comment>
<evidence type="ECO:0000256" key="1">
    <source>
        <dbReference type="SAM" id="SignalP"/>
    </source>
</evidence>